<proteinExistence type="predicted"/>
<dbReference type="GeneID" id="112494625"/>
<reference evidence="2" key="1">
    <citation type="submission" date="2025-08" db="UniProtKB">
        <authorList>
            <consortium name="RefSeq"/>
        </authorList>
    </citation>
    <scope>IDENTIFICATION</scope>
</reference>
<evidence type="ECO:0000313" key="2">
    <source>
        <dbReference type="RefSeq" id="XP_024942678.1"/>
    </source>
</evidence>
<protein>
    <submittedName>
        <fullName evidence="2">Uncharacterized protein LOC112494625</fullName>
    </submittedName>
</protein>
<name>A0AAJ7W300_CEPCN</name>
<dbReference type="KEGG" id="ccin:112494625"/>
<dbReference type="AlphaFoldDB" id="A0AAJ7W300"/>
<dbReference type="Proteomes" id="UP000694920">
    <property type="component" value="Unplaced"/>
</dbReference>
<accession>A0AAJ7W300</accession>
<keyword evidence="1" id="KW-1185">Reference proteome</keyword>
<evidence type="ECO:0000313" key="1">
    <source>
        <dbReference type="Proteomes" id="UP000694920"/>
    </source>
</evidence>
<dbReference type="RefSeq" id="XP_024942678.1">
    <property type="nucleotide sequence ID" value="XM_025086910.1"/>
</dbReference>
<gene>
    <name evidence="2" type="primary">LOC112494625</name>
</gene>
<organism evidence="1 2">
    <name type="scientific">Cephus cinctus</name>
    <name type="common">Wheat stem sawfly</name>
    <dbReference type="NCBI Taxonomy" id="211228"/>
    <lineage>
        <taxon>Eukaryota</taxon>
        <taxon>Metazoa</taxon>
        <taxon>Ecdysozoa</taxon>
        <taxon>Arthropoda</taxon>
        <taxon>Hexapoda</taxon>
        <taxon>Insecta</taxon>
        <taxon>Pterygota</taxon>
        <taxon>Neoptera</taxon>
        <taxon>Endopterygota</taxon>
        <taxon>Hymenoptera</taxon>
        <taxon>Cephoidea</taxon>
        <taxon>Cephidae</taxon>
        <taxon>Cephus</taxon>
    </lineage>
</organism>
<sequence length="125" mass="13841">MTGSTVFRESFVSRCLEDLLEITGIPSACSTNPSQLNAVICKLSQVPITYFESCGGSPSLVLSTNDSARVSPLLAIRKIREQSATLGLLQARNVTLYPCSYQANLSFLLELRKKIHETCIRYMYT</sequence>